<evidence type="ECO:0000313" key="2">
    <source>
        <dbReference type="Proteomes" id="UP000886667"/>
    </source>
</evidence>
<dbReference type="Proteomes" id="UP000886667">
    <property type="component" value="Unassembled WGS sequence"/>
</dbReference>
<sequence>MVRAQVSASRVCQADLSAAQQMAYLEEYLSYLTLAEKLVRHPPASLVITHGVSGSGKSTVSAQLAEQLMVPETQPGTAGELLDLQ</sequence>
<evidence type="ECO:0000313" key="1">
    <source>
        <dbReference type="EMBL" id="MCG7947409.1"/>
    </source>
</evidence>
<gene>
    <name evidence="1" type="ORF">JAZ07_13780</name>
</gene>
<organism evidence="1 2">
    <name type="scientific">Candidatus Thiodiazotropha taylori</name>
    <dbReference type="NCBI Taxonomy" id="2792791"/>
    <lineage>
        <taxon>Bacteria</taxon>
        <taxon>Pseudomonadati</taxon>
        <taxon>Pseudomonadota</taxon>
        <taxon>Gammaproteobacteria</taxon>
        <taxon>Chromatiales</taxon>
        <taxon>Sedimenticolaceae</taxon>
        <taxon>Candidatus Thiodiazotropha</taxon>
    </lineage>
</organism>
<protein>
    <submittedName>
        <fullName evidence="1">Uncharacterized protein</fullName>
    </submittedName>
</protein>
<name>A0A9E4N585_9GAMM</name>
<feature type="non-terminal residue" evidence="1">
    <location>
        <position position="85"/>
    </location>
</feature>
<dbReference type="InterPro" id="IPR027417">
    <property type="entry name" value="P-loop_NTPase"/>
</dbReference>
<dbReference type="AlphaFoldDB" id="A0A9E4N585"/>
<dbReference type="Gene3D" id="3.40.50.300">
    <property type="entry name" value="P-loop containing nucleotide triphosphate hydrolases"/>
    <property type="match status" value="1"/>
</dbReference>
<accession>A0A9E4N585</accession>
<dbReference type="SUPFAM" id="SSF52540">
    <property type="entry name" value="P-loop containing nucleoside triphosphate hydrolases"/>
    <property type="match status" value="1"/>
</dbReference>
<comment type="caution">
    <text evidence="1">The sequence shown here is derived from an EMBL/GenBank/DDBJ whole genome shotgun (WGS) entry which is preliminary data.</text>
</comment>
<dbReference type="EMBL" id="JAEPCM010000469">
    <property type="protein sequence ID" value="MCG7947409.1"/>
    <property type="molecule type" value="Genomic_DNA"/>
</dbReference>
<reference evidence="1" key="1">
    <citation type="journal article" date="2021" name="Proc. Natl. Acad. Sci. U.S.A.">
        <title>Global biogeography of chemosynthetic symbionts reveals both localized and globally distributed symbiont groups. .</title>
        <authorList>
            <person name="Osvatic J.T."/>
            <person name="Wilkins L.G.E."/>
            <person name="Leibrecht L."/>
            <person name="Leray M."/>
            <person name="Zauner S."/>
            <person name="Polzin J."/>
            <person name="Camacho Y."/>
            <person name="Gros O."/>
            <person name="van Gils J.A."/>
            <person name="Eisen J.A."/>
            <person name="Petersen J.M."/>
            <person name="Yuen B."/>
        </authorList>
    </citation>
    <scope>NUCLEOTIDE SEQUENCE</scope>
    <source>
        <strain evidence="1">MAGclacostrist064TRANS</strain>
    </source>
</reference>
<proteinExistence type="predicted"/>